<feature type="compositionally biased region" description="Acidic residues" evidence="1">
    <location>
        <begin position="1"/>
        <end position="10"/>
    </location>
</feature>
<dbReference type="AlphaFoldDB" id="A0A1F5PIC9"/>
<name>A0A1F5PIC9_9BACT</name>
<protein>
    <submittedName>
        <fullName evidence="2">Uncharacterized protein</fullName>
    </submittedName>
</protein>
<evidence type="ECO:0000256" key="1">
    <source>
        <dbReference type="SAM" id="MobiDB-lite"/>
    </source>
</evidence>
<sequence>MSIPSDEEPDAAPPVSAARRREVVDQMVANILGSPISRRKTPTAAQTAVDHFGGSDEIVADDALLEGNSALGLPERWPSTDR</sequence>
<accession>A0A1F5PIC9</accession>
<comment type="caution">
    <text evidence="2">The sequence shown here is derived from an EMBL/GenBank/DDBJ whole genome shotgun (WGS) entry which is preliminary data.</text>
</comment>
<evidence type="ECO:0000313" key="3">
    <source>
        <dbReference type="Proteomes" id="UP000177682"/>
    </source>
</evidence>
<evidence type="ECO:0000313" key="2">
    <source>
        <dbReference type="EMBL" id="OGE89698.1"/>
    </source>
</evidence>
<reference evidence="2 3" key="1">
    <citation type="journal article" date="2016" name="Nat. Commun.">
        <title>Thousands of microbial genomes shed light on interconnected biogeochemical processes in an aquifer system.</title>
        <authorList>
            <person name="Anantharaman K."/>
            <person name="Brown C.T."/>
            <person name="Hug L.A."/>
            <person name="Sharon I."/>
            <person name="Castelle C.J."/>
            <person name="Probst A.J."/>
            <person name="Thomas B.C."/>
            <person name="Singh A."/>
            <person name="Wilkins M.J."/>
            <person name="Karaoz U."/>
            <person name="Brodie E.L."/>
            <person name="Williams K.H."/>
            <person name="Hubbard S.S."/>
            <person name="Banfield J.F."/>
        </authorList>
    </citation>
    <scope>NUCLEOTIDE SEQUENCE [LARGE SCALE GENOMIC DNA]</scope>
</reference>
<proteinExistence type="predicted"/>
<gene>
    <name evidence="2" type="ORF">A3E29_00580</name>
</gene>
<feature type="region of interest" description="Disordered" evidence="1">
    <location>
        <begin position="1"/>
        <end position="20"/>
    </location>
</feature>
<dbReference type="EMBL" id="MFEY01000009">
    <property type="protein sequence ID" value="OGE89698.1"/>
    <property type="molecule type" value="Genomic_DNA"/>
</dbReference>
<organism evidence="2 3">
    <name type="scientific">Candidatus Doudnabacteria bacterium RIFCSPHIGHO2_12_FULL_48_16</name>
    <dbReference type="NCBI Taxonomy" id="1817838"/>
    <lineage>
        <taxon>Bacteria</taxon>
        <taxon>Candidatus Doudnaibacteriota</taxon>
    </lineage>
</organism>
<dbReference type="Proteomes" id="UP000177682">
    <property type="component" value="Unassembled WGS sequence"/>
</dbReference>